<reference evidence="1" key="1">
    <citation type="submission" date="2023-06" db="EMBL/GenBank/DDBJ databases">
        <authorList>
            <consortium name="Lawrence Berkeley National Laboratory"/>
            <person name="Ahrendt S."/>
            <person name="Sahu N."/>
            <person name="Indic B."/>
            <person name="Wong-Bajracharya J."/>
            <person name="Merenyi Z."/>
            <person name="Ke H.-M."/>
            <person name="Monk M."/>
            <person name="Kocsube S."/>
            <person name="Drula E."/>
            <person name="Lipzen A."/>
            <person name="Balint B."/>
            <person name="Henrissat B."/>
            <person name="Andreopoulos B."/>
            <person name="Martin F.M."/>
            <person name="Harder C.B."/>
            <person name="Rigling D."/>
            <person name="Ford K.L."/>
            <person name="Foster G.D."/>
            <person name="Pangilinan J."/>
            <person name="Papanicolaou A."/>
            <person name="Barry K."/>
            <person name="LaButti K."/>
            <person name="Viragh M."/>
            <person name="Koriabine M."/>
            <person name="Yan M."/>
            <person name="Riley R."/>
            <person name="Champramary S."/>
            <person name="Plett K.L."/>
            <person name="Tsai I.J."/>
            <person name="Slot J."/>
            <person name="Sipos G."/>
            <person name="Plett J."/>
            <person name="Nagy L.G."/>
            <person name="Grigoriev I.V."/>
        </authorList>
    </citation>
    <scope>NUCLEOTIDE SEQUENCE</scope>
    <source>
        <strain evidence="1">FPL87.14</strain>
    </source>
</reference>
<name>A0AA39J0V0_9AGAR</name>
<keyword evidence="2" id="KW-1185">Reference proteome</keyword>
<evidence type="ECO:0000313" key="1">
    <source>
        <dbReference type="EMBL" id="KAK0432729.1"/>
    </source>
</evidence>
<proteinExistence type="predicted"/>
<evidence type="ECO:0000313" key="2">
    <source>
        <dbReference type="Proteomes" id="UP001175226"/>
    </source>
</evidence>
<dbReference type="EMBL" id="JAUEPT010000090">
    <property type="protein sequence ID" value="KAK0432729.1"/>
    <property type="molecule type" value="Genomic_DNA"/>
</dbReference>
<sequence>MTNEDDNDQALLDIHGRFKGAMIAPIIVPILLLPRSSLPAPQKSNIGLPRALQLPQPSEIGVSPIFQHPIPIPRLALGYPPPWLIYRDDDLTTPIFDIGESTGEVHFLFRSLHCCENSIDASPTIFPIPPMS</sequence>
<accession>A0AA39J0V0</accession>
<gene>
    <name evidence="1" type="ORF">EV421DRAFT_1910716</name>
</gene>
<dbReference type="Proteomes" id="UP001175226">
    <property type="component" value="Unassembled WGS sequence"/>
</dbReference>
<protein>
    <submittedName>
        <fullName evidence="1">Uncharacterized protein</fullName>
    </submittedName>
</protein>
<organism evidence="1 2">
    <name type="scientific">Armillaria borealis</name>
    <dbReference type="NCBI Taxonomy" id="47425"/>
    <lineage>
        <taxon>Eukaryota</taxon>
        <taxon>Fungi</taxon>
        <taxon>Dikarya</taxon>
        <taxon>Basidiomycota</taxon>
        <taxon>Agaricomycotina</taxon>
        <taxon>Agaricomycetes</taxon>
        <taxon>Agaricomycetidae</taxon>
        <taxon>Agaricales</taxon>
        <taxon>Marasmiineae</taxon>
        <taxon>Physalacriaceae</taxon>
        <taxon>Armillaria</taxon>
    </lineage>
</organism>
<dbReference type="AlphaFoldDB" id="A0AA39J0V0"/>
<comment type="caution">
    <text evidence="1">The sequence shown here is derived from an EMBL/GenBank/DDBJ whole genome shotgun (WGS) entry which is preliminary data.</text>
</comment>